<gene>
    <name evidence="1" type="ORF">IP90_02207</name>
</gene>
<dbReference type="EMBL" id="VLKN01000005">
    <property type="protein sequence ID" value="TWI01648.1"/>
    <property type="molecule type" value="Genomic_DNA"/>
</dbReference>
<proteinExistence type="predicted"/>
<organism evidence="1 2">
    <name type="scientific">Luteimonas cucumeris</name>
    <dbReference type="NCBI Taxonomy" id="985012"/>
    <lineage>
        <taxon>Bacteria</taxon>
        <taxon>Pseudomonadati</taxon>
        <taxon>Pseudomonadota</taxon>
        <taxon>Gammaproteobacteria</taxon>
        <taxon>Lysobacterales</taxon>
        <taxon>Lysobacteraceae</taxon>
        <taxon>Luteimonas</taxon>
    </lineage>
</organism>
<evidence type="ECO:0000313" key="2">
    <source>
        <dbReference type="Proteomes" id="UP000315167"/>
    </source>
</evidence>
<comment type="caution">
    <text evidence="1">The sequence shown here is derived from an EMBL/GenBank/DDBJ whole genome shotgun (WGS) entry which is preliminary data.</text>
</comment>
<dbReference type="Gene3D" id="1.20.140.160">
    <property type="match status" value="1"/>
</dbReference>
<accession>A0A562L1Z9</accession>
<keyword evidence="2" id="KW-1185">Reference proteome</keyword>
<dbReference type="AlphaFoldDB" id="A0A562L1Z9"/>
<dbReference type="Proteomes" id="UP000315167">
    <property type="component" value="Unassembled WGS sequence"/>
</dbReference>
<reference evidence="1 2" key="1">
    <citation type="journal article" date="2015" name="Stand. Genomic Sci.">
        <title>Genomic Encyclopedia of Bacterial and Archaeal Type Strains, Phase III: the genomes of soil and plant-associated and newly described type strains.</title>
        <authorList>
            <person name="Whitman W.B."/>
            <person name="Woyke T."/>
            <person name="Klenk H.P."/>
            <person name="Zhou Y."/>
            <person name="Lilburn T.G."/>
            <person name="Beck B.J."/>
            <person name="De Vos P."/>
            <person name="Vandamme P."/>
            <person name="Eisen J.A."/>
            <person name="Garrity G."/>
            <person name="Hugenholtz P."/>
            <person name="Kyrpides N.C."/>
        </authorList>
    </citation>
    <scope>NUCLEOTIDE SEQUENCE [LARGE SCALE GENOMIC DNA]</scope>
    <source>
        <strain evidence="1 2">CGMCC 1.10821</strain>
    </source>
</reference>
<evidence type="ECO:0000313" key="1">
    <source>
        <dbReference type="EMBL" id="TWI01648.1"/>
    </source>
</evidence>
<dbReference type="OrthoDB" id="5966099at2"/>
<name>A0A562L1Z9_9GAMM</name>
<sequence>MTSRSLSDASGAPAAINAFLRGIERRSAVFAELQCGNAAAGDAALAAAMRAFHAGAGRTPMSQWPQRFWGLLLATPMLRRAQPLPARTDALAALGRIGHGPRAALLLRLAAGLGEADAAAALGIAPATYRLALQRALPRRADGGADAETWRALAMAVQSAIRTLPPQRLAHLARLRETALQPAPAGAMRAPRATAPTAGVRALPSRRRTLALGASATLCVAALAATFLWSPPQPESPGAGPRIRKVSLPEAEAPAARYDAHTALLSDRDFELLLDAGDEPVYRQLDFYSWYAAQAAQATTAMPVVGNAAVPAQDATPEPETSDAAL</sequence>
<dbReference type="RefSeq" id="WP_158635329.1">
    <property type="nucleotide sequence ID" value="NZ_VLKN01000005.1"/>
</dbReference>
<protein>
    <submittedName>
        <fullName evidence="1">Uncharacterized protein</fullName>
    </submittedName>
</protein>